<dbReference type="AlphaFoldDB" id="A0A7I9XP86"/>
<dbReference type="PANTHER" id="PTHR42705:SF3">
    <property type="entry name" value="ATP-DEPENDENT DNA LIGASE"/>
    <property type="match status" value="1"/>
</dbReference>
<keyword evidence="4" id="KW-1185">Reference proteome</keyword>
<evidence type="ECO:0000256" key="1">
    <source>
        <dbReference type="SAM" id="MobiDB-lite"/>
    </source>
</evidence>
<dbReference type="EMBL" id="BLKV01000002">
    <property type="protein sequence ID" value="GFG71782.1"/>
    <property type="molecule type" value="Genomic_DNA"/>
</dbReference>
<protein>
    <submittedName>
        <fullName evidence="3">DNA polymerase domain-containing protein</fullName>
    </submittedName>
</protein>
<dbReference type="RefSeq" id="WP_085081966.1">
    <property type="nucleotide sequence ID" value="NZ_BLKV01000002.1"/>
</dbReference>
<dbReference type="Proteomes" id="UP000465263">
    <property type="component" value="Unassembled WGS sequence"/>
</dbReference>
<accession>A0A7I9XP86</accession>
<name>A0A7I9XP86_9MYCO</name>
<dbReference type="PANTHER" id="PTHR42705">
    <property type="entry name" value="BIFUNCTIONAL NON-HOMOLOGOUS END JOINING PROTEIN LIGD"/>
    <property type="match status" value="1"/>
</dbReference>
<evidence type="ECO:0000313" key="4">
    <source>
        <dbReference type="Proteomes" id="UP000465263"/>
    </source>
</evidence>
<feature type="domain" description="DNA ligase D polymerase" evidence="2">
    <location>
        <begin position="37"/>
        <end position="288"/>
    </location>
</feature>
<sequence>MAVMAGGLSLEVAGHRVAVTHPDKVVFPGHDGSAPRTKLELIRYYLAVADGALAGVTGRPMILKRFVDGIDAEAVFQKRAPANRPDWVSVAELHYASGRSAQEVVIDDAAGLAWVINLGCVDLNPHPVLAGDLEHPDELRVDLDPMPGVGWPQIVEVALLAREVLADHGLTAWPKTSGSRGMHIYARIAPRWQFRQLRLAAQAVAREIERRAPQLATSRWWKEERHGVFVDFNQNAKDRTVASAYSVRATPDARVSTPLSWDEVPGVDPAAFTMDTVPGRFAEIGDPWAGMNDAVGDLVSLLELAEAQGPAEKAPRGARKNIGGRRASPLPLIEIARTKTKDEAMAALGVWHEKHAAAAKRLAPEDVLLDGMRGPSSIWYRVRINLQHVPARQRPPQEELIADYSPWEGRRS</sequence>
<dbReference type="Pfam" id="PF21686">
    <property type="entry name" value="LigD_Prim-Pol"/>
    <property type="match status" value="1"/>
</dbReference>
<proteinExistence type="predicted"/>
<dbReference type="CDD" id="cd04865">
    <property type="entry name" value="LigD_Pol_like_2"/>
    <property type="match status" value="1"/>
</dbReference>
<gene>
    <name evidence="3" type="ORF">MSEN_35020</name>
</gene>
<feature type="region of interest" description="Disordered" evidence="1">
    <location>
        <begin position="393"/>
        <end position="412"/>
    </location>
</feature>
<dbReference type="InterPro" id="IPR014145">
    <property type="entry name" value="LigD_pol_dom"/>
</dbReference>
<dbReference type="Gene3D" id="3.90.920.10">
    <property type="entry name" value="DNA primase, PRIM domain"/>
    <property type="match status" value="1"/>
</dbReference>
<organism evidence="3 4">
    <name type="scientific">Mycolicibacter senuensis</name>
    <dbReference type="NCBI Taxonomy" id="386913"/>
    <lineage>
        <taxon>Bacteria</taxon>
        <taxon>Bacillati</taxon>
        <taxon>Actinomycetota</taxon>
        <taxon>Actinomycetes</taxon>
        <taxon>Mycobacteriales</taxon>
        <taxon>Mycobacteriaceae</taxon>
        <taxon>Mycolicibacter</taxon>
    </lineage>
</organism>
<comment type="caution">
    <text evidence="3">The sequence shown here is derived from an EMBL/GenBank/DDBJ whole genome shotgun (WGS) entry which is preliminary data.</text>
</comment>
<reference evidence="3 4" key="1">
    <citation type="journal article" date="2019" name="Emerg. Microbes Infect.">
        <title>Comprehensive subspecies identification of 175 nontuberculous mycobacteria species based on 7547 genomic profiles.</title>
        <authorList>
            <person name="Matsumoto Y."/>
            <person name="Kinjo T."/>
            <person name="Motooka D."/>
            <person name="Nabeya D."/>
            <person name="Jung N."/>
            <person name="Uechi K."/>
            <person name="Horii T."/>
            <person name="Iida T."/>
            <person name="Fujita J."/>
            <person name="Nakamura S."/>
        </authorList>
    </citation>
    <scope>NUCLEOTIDE SEQUENCE [LARGE SCALE GENOMIC DNA]</scope>
    <source>
        <strain evidence="3 4">JCM 16017</strain>
    </source>
</reference>
<evidence type="ECO:0000313" key="3">
    <source>
        <dbReference type="EMBL" id="GFG71782.1"/>
    </source>
</evidence>
<evidence type="ECO:0000259" key="2">
    <source>
        <dbReference type="Pfam" id="PF21686"/>
    </source>
</evidence>
<dbReference type="InterPro" id="IPR052171">
    <property type="entry name" value="NHEJ_LigD"/>
</dbReference>